<sequence>MMSLIRISYAAALAIGLAVGVFHMPDWAQAASSKASVDTVTVEGGKVNGVATDISGVQVFKGIPFAGPTSGDNRFRAPQPVVPWEGVKLADQWGDQALQDIHTNPVGAFWGDEFYFDPAFLPKASENGLNLNVWTPAKSAGDKLPVYVWIHGGANHHGYASEMEFYASKLAAKGIVVVSVQYRVGALGFLALKELSDESPQHVSGNYATLDLVKALHWVKDNIAGFGGDPSKVTIGGQSAGARNTTMLLRTPLAKGLFRRAVIESGSSGFMPVPMMDLKEREAVDAKAMETVFGKPTSLADLRAIPADTIVTQTMSDGKTLLYDALHGAINKTSQYTLDGYVFTKDSIDLLKPDALNGHDIMIGGTSDEYTSLEGGPDKTLAPEDFAKAIQTIGYDDAWKEVYRPSNDQDAYRLWLRARADYNLQNFIVSAEYAKAHNKDFNVYTFYFNHAPPGRNSEFYGSFHSSDLWYFFNSMRDVPGQRKWTGADYRMADTMSSYLVNFVQTGNPNGDGLPRWQQTTVSDKGAFMRFRDGYAYPVTQTPYPERDALNRQTALRKAKLTEAALAR</sequence>
<proteinExistence type="inferred from homology"/>
<evidence type="ECO:0000256" key="1">
    <source>
        <dbReference type="ARBA" id="ARBA00005964"/>
    </source>
</evidence>
<dbReference type="SUPFAM" id="SSF53474">
    <property type="entry name" value="alpha/beta-Hydrolases"/>
    <property type="match status" value="1"/>
</dbReference>
<dbReference type="Gene3D" id="3.40.50.1820">
    <property type="entry name" value="alpha/beta hydrolase"/>
    <property type="match status" value="1"/>
</dbReference>
<comment type="similarity">
    <text evidence="1 3">Belongs to the type-B carboxylesterase/lipase family.</text>
</comment>
<keyword evidence="2 3" id="KW-0378">Hydrolase</keyword>
<accession>A0AA87U6A9</accession>
<dbReference type="InterPro" id="IPR050309">
    <property type="entry name" value="Type-B_Carboxylest/Lipase"/>
</dbReference>
<organism evidence="5 6">
    <name type="scientific">Rhizobium rhizogenes NBRC 13257</name>
    <dbReference type="NCBI Taxonomy" id="1220581"/>
    <lineage>
        <taxon>Bacteria</taxon>
        <taxon>Pseudomonadati</taxon>
        <taxon>Pseudomonadota</taxon>
        <taxon>Alphaproteobacteria</taxon>
        <taxon>Hyphomicrobiales</taxon>
        <taxon>Rhizobiaceae</taxon>
        <taxon>Rhizobium/Agrobacterium group</taxon>
        <taxon>Rhizobium</taxon>
    </lineage>
</organism>
<evidence type="ECO:0000313" key="5">
    <source>
        <dbReference type="EMBL" id="GAJ95442.1"/>
    </source>
</evidence>
<name>A0AA87U6A9_RHIRH</name>
<comment type="caution">
    <text evidence="5">The sequence shown here is derived from an EMBL/GenBank/DDBJ whole genome shotgun (WGS) entry which is preliminary data.</text>
</comment>
<dbReference type="Proteomes" id="UP000026941">
    <property type="component" value="Unassembled WGS sequence"/>
</dbReference>
<gene>
    <name evidence="5" type="ORF">RRH01S_11_03500</name>
</gene>
<dbReference type="EC" id="3.1.1.-" evidence="3"/>
<dbReference type="GO" id="GO:0016787">
    <property type="term" value="F:hydrolase activity"/>
    <property type="evidence" value="ECO:0007669"/>
    <property type="project" value="UniProtKB-KW"/>
</dbReference>
<dbReference type="EMBL" id="BAYX01000011">
    <property type="protein sequence ID" value="GAJ95442.1"/>
    <property type="molecule type" value="Genomic_DNA"/>
</dbReference>
<feature type="domain" description="Carboxylesterase type B" evidence="4">
    <location>
        <begin position="39"/>
        <end position="530"/>
    </location>
</feature>
<dbReference type="AlphaFoldDB" id="A0AA87U6A9"/>
<dbReference type="PANTHER" id="PTHR11559">
    <property type="entry name" value="CARBOXYLESTERASE"/>
    <property type="match status" value="1"/>
</dbReference>
<dbReference type="InterPro" id="IPR019826">
    <property type="entry name" value="Carboxylesterase_B_AS"/>
</dbReference>
<dbReference type="Pfam" id="PF00135">
    <property type="entry name" value="COesterase"/>
    <property type="match status" value="1"/>
</dbReference>
<reference evidence="5 6" key="1">
    <citation type="submission" date="2014-05" db="EMBL/GenBank/DDBJ databases">
        <title>Whole genome shotgun sequence of Rhizobium rhizogenes NBRC 13257.</title>
        <authorList>
            <person name="Katano-Makiyama Y."/>
            <person name="Hosoyama A."/>
            <person name="Hashimoto M."/>
            <person name="Hosoyama Y."/>
            <person name="Noguchi M."/>
            <person name="Tsuchikane K."/>
            <person name="Kimura A."/>
            <person name="Ohji S."/>
            <person name="Ichikawa N."/>
            <person name="Yamazoe A."/>
            <person name="Fujita N."/>
        </authorList>
    </citation>
    <scope>NUCLEOTIDE SEQUENCE [LARGE SCALE GENOMIC DNA]</scope>
    <source>
        <strain evidence="5 6">NBRC 13257</strain>
    </source>
</reference>
<evidence type="ECO:0000256" key="2">
    <source>
        <dbReference type="ARBA" id="ARBA00022801"/>
    </source>
</evidence>
<dbReference type="InterPro" id="IPR002018">
    <property type="entry name" value="CarbesteraseB"/>
</dbReference>
<evidence type="ECO:0000313" key="6">
    <source>
        <dbReference type="Proteomes" id="UP000026941"/>
    </source>
</evidence>
<evidence type="ECO:0000256" key="3">
    <source>
        <dbReference type="RuleBase" id="RU361235"/>
    </source>
</evidence>
<dbReference type="PROSITE" id="PS00122">
    <property type="entry name" value="CARBOXYLESTERASE_B_1"/>
    <property type="match status" value="1"/>
</dbReference>
<evidence type="ECO:0000259" key="4">
    <source>
        <dbReference type="Pfam" id="PF00135"/>
    </source>
</evidence>
<protein>
    <recommendedName>
        <fullName evidence="3">Carboxylic ester hydrolase</fullName>
        <ecNumber evidence="3">3.1.1.-</ecNumber>
    </recommendedName>
</protein>
<dbReference type="InterPro" id="IPR029058">
    <property type="entry name" value="AB_hydrolase_fold"/>
</dbReference>